<name>A0A7I7MB00_9MYCO</name>
<reference evidence="5 6" key="1">
    <citation type="journal article" date="2019" name="Emerg. Microbes Infect.">
        <title>Comprehensive subspecies identification of 175 nontuberculous mycobacteria species based on 7547 genomic profiles.</title>
        <authorList>
            <person name="Matsumoto Y."/>
            <person name="Kinjo T."/>
            <person name="Motooka D."/>
            <person name="Nabeya D."/>
            <person name="Jung N."/>
            <person name="Uechi K."/>
            <person name="Horii T."/>
            <person name="Iida T."/>
            <person name="Fujita J."/>
            <person name="Nakamura S."/>
        </authorList>
    </citation>
    <scope>NUCLEOTIDE SEQUENCE [LARGE SCALE GENOMIC DNA]</scope>
    <source>
        <strain evidence="5 6">JCM 13323</strain>
    </source>
</reference>
<dbReference type="RefSeq" id="WP_163721930.1">
    <property type="nucleotide sequence ID" value="NZ_AP022574.1"/>
</dbReference>
<dbReference type="Proteomes" id="UP000466514">
    <property type="component" value="Chromosome"/>
</dbReference>
<evidence type="ECO:0000256" key="2">
    <source>
        <dbReference type="ARBA" id="ARBA00022801"/>
    </source>
</evidence>
<evidence type="ECO:0008006" key="7">
    <source>
        <dbReference type="Google" id="ProtNLM"/>
    </source>
</evidence>
<feature type="signal peptide" evidence="4">
    <location>
        <begin position="1"/>
        <end position="28"/>
    </location>
</feature>
<dbReference type="InterPro" id="IPR008928">
    <property type="entry name" value="6-hairpin_glycosidase_sf"/>
</dbReference>
<dbReference type="SUPFAM" id="SSF48208">
    <property type="entry name" value="Six-hairpin glycosidases"/>
    <property type="match status" value="1"/>
</dbReference>
<feature type="chain" id="PRO_5029583975" description="Endoglucanase" evidence="4">
    <location>
        <begin position="29"/>
        <end position="396"/>
    </location>
</feature>
<dbReference type="Gene3D" id="1.50.10.10">
    <property type="match status" value="1"/>
</dbReference>
<evidence type="ECO:0000256" key="4">
    <source>
        <dbReference type="SAM" id="SignalP"/>
    </source>
</evidence>
<evidence type="ECO:0000256" key="3">
    <source>
        <dbReference type="ARBA" id="ARBA00023295"/>
    </source>
</evidence>
<gene>
    <name evidence="5" type="ORF">MPSYJ_19900</name>
</gene>
<evidence type="ECO:0000313" key="6">
    <source>
        <dbReference type="Proteomes" id="UP000466514"/>
    </source>
</evidence>
<keyword evidence="3" id="KW-0326">Glycosidase</keyword>
<evidence type="ECO:0000313" key="5">
    <source>
        <dbReference type="EMBL" id="BBX68529.1"/>
    </source>
</evidence>
<comment type="similarity">
    <text evidence="1">Belongs to the glycosyl hydrolase 8 (cellulase D) family.</text>
</comment>
<evidence type="ECO:0000256" key="1">
    <source>
        <dbReference type="ARBA" id="ARBA00009209"/>
    </source>
</evidence>
<protein>
    <recommendedName>
        <fullName evidence="7">Endoglucanase</fullName>
    </recommendedName>
</protein>
<dbReference type="InterPro" id="IPR002037">
    <property type="entry name" value="Glyco_hydro_8"/>
</dbReference>
<dbReference type="GO" id="GO:0004553">
    <property type="term" value="F:hydrolase activity, hydrolyzing O-glycosyl compounds"/>
    <property type="evidence" value="ECO:0007669"/>
    <property type="project" value="InterPro"/>
</dbReference>
<dbReference type="KEGG" id="mpsc:MPSYJ_19900"/>
<sequence>MTNRLRTMAVQAVAVIAVAGAGWGVAHAADPRVSADDIAGMREHAAREAGDRFLDEYVDADGRVVRRDEGGDTVSEGQAYGMLISAALGDQDRFRLIWNWTETHLRRPDGLLSWRWADGQVRDANSAADADLDAARSLVLAGERFGATDLAGDGRELGKAILAAETVPVGATVPPPADVAPAGHWVAGAGLTTVAGNWASAPPHAVDPGYFSPRAERALLHASADPRWAEVSRTQRVLSWQLVGPGTLPPDWATVDASGHAVPTGSPAGGGVQFGLDAARLPIRFAESCDPEDRALAASLRPLLSGGQDLPAVRNLDGSAAAQWQHPVTLVAGAATDHAAGDEDAASARLDRAAALQQRYPTYFGAAWVALGRLMLDTTLLGDCPDGGSRFLHRDP</sequence>
<dbReference type="EMBL" id="AP022574">
    <property type="protein sequence ID" value="BBX68529.1"/>
    <property type="molecule type" value="Genomic_DNA"/>
</dbReference>
<dbReference type="GO" id="GO:0005975">
    <property type="term" value="P:carbohydrate metabolic process"/>
    <property type="evidence" value="ECO:0007669"/>
    <property type="project" value="InterPro"/>
</dbReference>
<dbReference type="Pfam" id="PF01270">
    <property type="entry name" value="Glyco_hydro_8"/>
    <property type="match status" value="1"/>
</dbReference>
<organism evidence="5 6">
    <name type="scientific">Mycolicibacterium psychrotolerans</name>
    <dbReference type="NCBI Taxonomy" id="216929"/>
    <lineage>
        <taxon>Bacteria</taxon>
        <taxon>Bacillati</taxon>
        <taxon>Actinomycetota</taxon>
        <taxon>Actinomycetes</taxon>
        <taxon>Mycobacteriales</taxon>
        <taxon>Mycobacteriaceae</taxon>
        <taxon>Mycolicibacterium</taxon>
    </lineage>
</organism>
<proteinExistence type="inferred from homology"/>
<keyword evidence="2" id="KW-0378">Hydrolase</keyword>
<dbReference type="InterPro" id="IPR012341">
    <property type="entry name" value="6hp_glycosidase-like_sf"/>
</dbReference>
<dbReference type="AlphaFoldDB" id="A0A7I7MB00"/>
<accession>A0A7I7MB00</accession>
<dbReference type="PRINTS" id="PR00735">
    <property type="entry name" value="GLHYDRLASE8"/>
</dbReference>
<keyword evidence="6" id="KW-1185">Reference proteome</keyword>
<keyword evidence="4" id="KW-0732">Signal</keyword>